<protein>
    <recommendedName>
        <fullName evidence="13">Mitochondrial carrier protein</fullName>
    </recommendedName>
</protein>
<dbReference type="OrthoDB" id="14252at2759"/>
<evidence type="ECO:0000313" key="12">
    <source>
        <dbReference type="Proteomes" id="UP000041254"/>
    </source>
</evidence>
<evidence type="ECO:0000256" key="10">
    <source>
        <dbReference type="RuleBase" id="RU000488"/>
    </source>
</evidence>
<evidence type="ECO:0000256" key="7">
    <source>
        <dbReference type="ARBA" id="ARBA00023128"/>
    </source>
</evidence>
<comment type="similarity">
    <text evidence="2 10">Belongs to the mitochondrial carrier (TC 2.A.29) family.</text>
</comment>
<dbReference type="Proteomes" id="UP000041254">
    <property type="component" value="Unassembled WGS sequence"/>
</dbReference>
<evidence type="ECO:0000256" key="9">
    <source>
        <dbReference type="PROSITE-ProRule" id="PRU00282"/>
    </source>
</evidence>
<proteinExistence type="inferred from homology"/>
<comment type="subcellular location">
    <subcellularLocation>
        <location evidence="1">Mitochondrion membrane</location>
        <topology evidence="1">Multi-pass membrane protein</topology>
    </subcellularLocation>
</comment>
<reference evidence="11 12" key="1">
    <citation type="submission" date="2014-11" db="EMBL/GenBank/DDBJ databases">
        <authorList>
            <person name="Zhu J."/>
            <person name="Qi W."/>
            <person name="Song R."/>
        </authorList>
    </citation>
    <scope>NUCLEOTIDE SEQUENCE [LARGE SCALE GENOMIC DNA]</scope>
</reference>
<dbReference type="GO" id="GO:0031966">
    <property type="term" value="C:mitochondrial membrane"/>
    <property type="evidence" value="ECO:0007669"/>
    <property type="project" value="UniProtKB-SubCell"/>
</dbReference>
<evidence type="ECO:0000256" key="8">
    <source>
        <dbReference type="ARBA" id="ARBA00023136"/>
    </source>
</evidence>
<dbReference type="AlphaFoldDB" id="A0A0G4GED7"/>
<evidence type="ECO:0000256" key="6">
    <source>
        <dbReference type="ARBA" id="ARBA00022989"/>
    </source>
</evidence>
<evidence type="ECO:0000313" key="11">
    <source>
        <dbReference type="EMBL" id="CEM27727.1"/>
    </source>
</evidence>
<keyword evidence="12" id="KW-1185">Reference proteome</keyword>
<keyword evidence="8 9" id="KW-0472">Membrane</keyword>
<dbReference type="EMBL" id="CDMY01000640">
    <property type="protein sequence ID" value="CEM27727.1"/>
    <property type="molecule type" value="Genomic_DNA"/>
</dbReference>
<dbReference type="Pfam" id="PF00153">
    <property type="entry name" value="Mito_carr"/>
    <property type="match status" value="3"/>
</dbReference>
<dbReference type="InterPro" id="IPR018108">
    <property type="entry name" value="MCP_transmembrane"/>
</dbReference>
<dbReference type="GO" id="GO:0022857">
    <property type="term" value="F:transmembrane transporter activity"/>
    <property type="evidence" value="ECO:0007669"/>
    <property type="project" value="TreeGrafter"/>
</dbReference>
<evidence type="ECO:0000256" key="5">
    <source>
        <dbReference type="ARBA" id="ARBA00022737"/>
    </source>
</evidence>
<feature type="repeat" description="Solcar" evidence="9">
    <location>
        <begin position="303"/>
        <end position="394"/>
    </location>
</feature>
<dbReference type="PROSITE" id="PS50920">
    <property type="entry name" value="SOLCAR"/>
    <property type="match status" value="3"/>
</dbReference>
<keyword evidence="5" id="KW-0677">Repeat</keyword>
<dbReference type="PANTHER" id="PTHR45624">
    <property type="entry name" value="MITOCHONDRIAL BASIC AMINO ACIDS TRANSPORTER-RELATED"/>
    <property type="match status" value="1"/>
</dbReference>
<sequence length="398" mass="42512">MLENAFPSTPSMLLYDGSSFRSAPCPFSSLLSSVLTAVLLQNPLIDLVISSSANTRHKRERPSYHLFTQHKVDWLHHVAGVCGGLAACVCGHPLDTMKARIALSHSATGSTRLYSGLADCIRQTWLKEGLRGFYRGLPFPLVGDCLVASASYGVYGNTLAFLERANANGELPGGAWSRPMLTGAAGAAGGAIASVVECPFDMLKTQMQVEACRKAANEQARRVAAPRDAVASAVVSRRAAYELEALSYRGLGDCLTEVVRAQKVYAGLSAVFLRNTPGFAIAYSTFDALKRLQTPPGQSESVLTAPQLMLAGGLSGVLFWAAAYPFDVVRANLQGQSAKLSASKARFNGVVDCAVKLYLEGGVVRFYRGLLPAVSRALPANAVCYYVYTLVVQTWSGK</sequence>
<dbReference type="PhylomeDB" id="A0A0G4GED7"/>
<evidence type="ECO:0000256" key="3">
    <source>
        <dbReference type="ARBA" id="ARBA00022448"/>
    </source>
</evidence>
<dbReference type="InParanoid" id="A0A0G4GED7"/>
<dbReference type="STRING" id="1169540.A0A0G4GED7"/>
<evidence type="ECO:0000256" key="1">
    <source>
        <dbReference type="ARBA" id="ARBA00004225"/>
    </source>
</evidence>
<keyword evidence="4 9" id="KW-0812">Transmembrane</keyword>
<feature type="repeat" description="Solcar" evidence="9">
    <location>
        <begin position="177"/>
        <end position="292"/>
    </location>
</feature>
<evidence type="ECO:0000256" key="4">
    <source>
        <dbReference type="ARBA" id="ARBA00022692"/>
    </source>
</evidence>
<accession>A0A0G4GED7</accession>
<keyword evidence="7" id="KW-0496">Mitochondrion</keyword>
<evidence type="ECO:0000256" key="2">
    <source>
        <dbReference type="ARBA" id="ARBA00006375"/>
    </source>
</evidence>
<evidence type="ECO:0008006" key="13">
    <source>
        <dbReference type="Google" id="ProtNLM"/>
    </source>
</evidence>
<dbReference type="InterPro" id="IPR023395">
    <property type="entry name" value="MCP_dom_sf"/>
</dbReference>
<dbReference type="Gene3D" id="1.50.40.10">
    <property type="entry name" value="Mitochondrial carrier domain"/>
    <property type="match status" value="2"/>
</dbReference>
<feature type="repeat" description="Solcar" evidence="9">
    <location>
        <begin position="71"/>
        <end position="161"/>
    </location>
</feature>
<dbReference type="VEuPathDB" id="CryptoDB:Vbra_22983"/>
<dbReference type="OMA" id="FGSMAET"/>
<dbReference type="SUPFAM" id="SSF103506">
    <property type="entry name" value="Mitochondrial carrier"/>
    <property type="match status" value="1"/>
</dbReference>
<keyword evidence="3 10" id="KW-0813">Transport</keyword>
<keyword evidence="6" id="KW-1133">Transmembrane helix</keyword>
<name>A0A0G4GED7_VITBC</name>
<dbReference type="InterPro" id="IPR050567">
    <property type="entry name" value="Mitochondrial_Carrier"/>
</dbReference>
<gene>
    <name evidence="11" type="ORF">Vbra_22983</name>
</gene>
<organism evidence="11 12">
    <name type="scientific">Vitrella brassicaformis (strain CCMP3155)</name>
    <dbReference type="NCBI Taxonomy" id="1169540"/>
    <lineage>
        <taxon>Eukaryota</taxon>
        <taxon>Sar</taxon>
        <taxon>Alveolata</taxon>
        <taxon>Colpodellida</taxon>
        <taxon>Vitrellaceae</taxon>
        <taxon>Vitrella</taxon>
    </lineage>
</organism>